<comment type="caution">
    <text evidence="2">The sequence shown here is derived from an EMBL/GenBank/DDBJ whole genome shotgun (WGS) entry which is preliminary data.</text>
</comment>
<keyword evidence="1" id="KW-0472">Membrane</keyword>
<feature type="transmembrane region" description="Helical" evidence="1">
    <location>
        <begin position="114"/>
        <end position="132"/>
    </location>
</feature>
<name>A0A482XKJ0_LAOST</name>
<evidence type="ECO:0000256" key="1">
    <source>
        <dbReference type="SAM" id="Phobius"/>
    </source>
</evidence>
<proteinExistence type="predicted"/>
<accession>A0A482XKJ0</accession>
<feature type="transmembrane region" description="Helical" evidence="1">
    <location>
        <begin position="199"/>
        <end position="221"/>
    </location>
</feature>
<feature type="transmembrane region" description="Helical" evidence="1">
    <location>
        <begin position="87"/>
        <end position="107"/>
    </location>
</feature>
<gene>
    <name evidence="2" type="ORF">LSTR_LSTR011541</name>
</gene>
<dbReference type="Proteomes" id="UP000291343">
    <property type="component" value="Unassembled WGS sequence"/>
</dbReference>
<evidence type="ECO:0000313" key="3">
    <source>
        <dbReference type="Proteomes" id="UP000291343"/>
    </source>
</evidence>
<dbReference type="InParanoid" id="A0A482XKJ0"/>
<dbReference type="AlphaFoldDB" id="A0A482XKJ0"/>
<reference evidence="2 3" key="1">
    <citation type="journal article" date="2017" name="Gigascience">
        <title>Genome sequence of the small brown planthopper, Laodelphax striatellus.</title>
        <authorList>
            <person name="Zhu J."/>
            <person name="Jiang F."/>
            <person name="Wang X."/>
            <person name="Yang P."/>
            <person name="Bao Y."/>
            <person name="Zhao W."/>
            <person name="Wang W."/>
            <person name="Lu H."/>
            <person name="Wang Q."/>
            <person name="Cui N."/>
            <person name="Li J."/>
            <person name="Chen X."/>
            <person name="Luo L."/>
            <person name="Yu J."/>
            <person name="Kang L."/>
            <person name="Cui F."/>
        </authorList>
    </citation>
    <scope>NUCLEOTIDE SEQUENCE [LARGE SCALE GENOMIC DNA]</scope>
    <source>
        <strain evidence="2">Lst14</strain>
    </source>
</reference>
<keyword evidence="1" id="KW-0812">Transmembrane</keyword>
<dbReference type="EMBL" id="QKKF02006950">
    <property type="protein sequence ID" value="RZF46187.1"/>
    <property type="molecule type" value="Genomic_DNA"/>
</dbReference>
<dbReference type="OrthoDB" id="8188942at2759"/>
<dbReference type="STRING" id="195883.A0A482XKJ0"/>
<evidence type="ECO:0000313" key="2">
    <source>
        <dbReference type="EMBL" id="RZF46187.1"/>
    </source>
</evidence>
<organism evidence="2 3">
    <name type="scientific">Laodelphax striatellus</name>
    <name type="common">Small brown planthopper</name>
    <name type="synonym">Delphax striatella</name>
    <dbReference type="NCBI Taxonomy" id="195883"/>
    <lineage>
        <taxon>Eukaryota</taxon>
        <taxon>Metazoa</taxon>
        <taxon>Ecdysozoa</taxon>
        <taxon>Arthropoda</taxon>
        <taxon>Hexapoda</taxon>
        <taxon>Insecta</taxon>
        <taxon>Pterygota</taxon>
        <taxon>Neoptera</taxon>
        <taxon>Paraneoptera</taxon>
        <taxon>Hemiptera</taxon>
        <taxon>Auchenorrhyncha</taxon>
        <taxon>Fulgoroidea</taxon>
        <taxon>Delphacidae</taxon>
        <taxon>Criomorphinae</taxon>
        <taxon>Laodelphax</taxon>
    </lineage>
</organism>
<protein>
    <submittedName>
        <fullName evidence="2">Uncharacterized protein</fullName>
    </submittedName>
</protein>
<keyword evidence="1" id="KW-1133">Transmembrane helix</keyword>
<keyword evidence="3" id="KW-1185">Reference proteome</keyword>
<feature type="transmembrane region" description="Helical" evidence="1">
    <location>
        <begin position="161"/>
        <end position="187"/>
    </location>
</feature>
<sequence>MRYSSSGIFMKFRASFQLPFGCRRDFILCQEFQSESSRTKYKMSSGRKASVTSDVTKAVDVDLPSVLAKLTTTDTLYPFSTVLRLRVLQVVCGISVLIMGAVACIADKTAVMKLGLGVPAGIFTVLAAGASIHTSRGFSGYRSSTCSPGSALRVLGPNAQIAAILTLFWSVAFSLQIALLVQCLITIQHSGRARGKETNFTVAVIQLVLSACVLAAAILILRIDCLHDPD</sequence>